<keyword evidence="2" id="KW-1185">Reference proteome</keyword>
<dbReference type="EMBL" id="JAVLET010000001">
    <property type="protein sequence ID" value="KAL0474740.1"/>
    <property type="molecule type" value="Genomic_DNA"/>
</dbReference>
<organism evidence="1 2">
    <name type="scientific">Neurospora intermedia</name>
    <dbReference type="NCBI Taxonomy" id="5142"/>
    <lineage>
        <taxon>Eukaryota</taxon>
        <taxon>Fungi</taxon>
        <taxon>Dikarya</taxon>
        <taxon>Ascomycota</taxon>
        <taxon>Pezizomycotina</taxon>
        <taxon>Sordariomycetes</taxon>
        <taxon>Sordariomycetidae</taxon>
        <taxon>Sordariales</taxon>
        <taxon>Sordariaceae</taxon>
        <taxon>Neurospora</taxon>
    </lineage>
</organism>
<comment type="caution">
    <text evidence="1">The sequence shown here is derived from an EMBL/GenBank/DDBJ whole genome shotgun (WGS) entry which is preliminary data.</text>
</comment>
<sequence>MGVAIIESSYEFGVPLSVDYLGFMNFPVRCTLSRRALHDCGQIARTLRTTGCRRVFCSLALKAARHWRQTNHRPVHSHLSPG</sequence>
<dbReference type="Proteomes" id="UP001451303">
    <property type="component" value="Unassembled WGS sequence"/>
</dbReference>
<proteinExistence type="predicted"/>
<protein>
    <submittedName>
        <fullName evidence="1">Uncharacterized protein</fullName>
    </submittedName>
</protein>
<evidence type="ECO:0000313" key="2">
    <source>
        <dbReference type="Proteomes" id="UP001451303"/>
    </source>
</evidence>
<accession>A0ABR3DPZ8</accession>
<gene>
    <name evidence="1" type="ORF">QR685DRAFT_429952</name>
</gene>
<reference evidence="1 2" key="1">
    <citation type="submission" date="2023-09" db="EMBL/GenBank/DDBJ databases">
        <title>Multi-omics analysis of a traditional fermented food reveals byproduct-associated fungal strains for waste-to-food upcycling.</title>
        <authorList>
            <consortium name="Lawrence Berkeley National Laboratory"/>
            <person name="Rekdal V.M."/>
            <person name="Villalobos-Escobedo J.M."/>
            <person name="Rodriguez-Valeron N."/>
            <person name="Garcia M.O."/>
            <person name="Vasquez D.P."/>
            <person name="Damayanti I."/>
            <person name="Sorensen P.M."/>
            <person name="Baidoo E.E."/>
            <person name="De Carvalho A.C."/>
            <person name="Riley R."/>
            <person name="Lipzen A."/>
            <person name="He G."/>
            <person name="Yan M."/>
            <person name="Haridas S."/>
            <person name="Daum C."/>
            <person name="Yoshinaga Y."/>
            <person name="Ng V."/>
            <person name="Grigoriev I.V."/>
            <person name="Munk R."/>
            <person name="Nuraida L."/>
            <person name="Wijaya C.H."/>
            <person name="Morales P.-C."/>
            <person name="Keasling J.D."/>
        </authorList>
    </citation>
    <scope>NUCLEOTIDE SEQUENCE [LARGE SCALE GENOMIC DNA]</scope>
    <source>
        <strain evidence="1 2">FGSC 2613</strain>
    </source>
</reference>
<evidence type="ECO:0000313" key="1">
    <source>
        <dbReference type="EMBL" id="KAL0474740.1"/>
    </source>
</evidence>
<name>A0ABR3DPZ8_NEUIN</name>